<evidence type="ECO:0000256" key="2">
    <source>
        <dbReference type="ARBA" id="ARBA00022598"/>
    </source>
</evidence>
<evidence type="ECO:0000256" key="3">
    <source>
        <dbReference type="ARBA" id="ARBA00022832"/>
    </source>
</evidence>
<comment type="similarity">
    <text evidence="1">Belongs to the ATP-dependent AMP-binding enzyme family.</text>
</comment>
<evidence type="ECO:0000259" key="7">
    <source>
        <dbReference type="Pfam" id="PF00501"/>
    </source>
</evidence>
<dbReference type="CDD" id="cd05907">
    <property type="entry name" value="VL_LC_FACS_like"/>
    <property type="match status" value="1"/>
</dbReference>
<evidence type="ECO:0000313" key="9">
    <source>
        <dbReference type="Proteomes" id="UP001609175"/>
    </source>
</evidence>
<evidence type="ECO:0000256" key="4">
    <source>
        <dbReference type="ARBA" id="ARBA00023098"/>
    </source>
</evidence>
<keyword evidence="3" id="KW-0276">Fatty acid metabolism</keyword>
<reference evidence="8 9" key="1">
    <citation type="submission" date="2024-10" db="EMBL/GenBank/DDBJ databases">
        <authorList>
            <person name="Riesco R."/>
        </authorList>
    </citation>
    <scope>NUCLEOTIDE SEQUENCE [LARGE SCALE GENOMIC DNA]</scope>
    <source>
        <strain evidence="8 9">NCIMB 15449</strain>
    </source>
</reference>
<feature type="domain" description="AMP-dependent synthetase/ligase" evidence="7">
    <location>
        <begin position="14"/>
        <end position="390"/>
    </location>
</feature>
<evidence type="ECO:0000256" key="5">
    <source>
        <dbReference type="ARBA" id="ARBA00024484"/>
    </source>
</evidence>
<gene>
    <name evidence="8" type="ORF">ACHIPZ_19180</name>
</gene>
<evidence type="ECO:0000256" key="6">
    <source>
        <dbReference type="ARBA" id="ARBA00032875"/>
    </source>
</evidence>
<dbReference type="RefSeq" id="WP_395115970.1">
    <property type="nucleotide sequence ID" value="NZ_JBIMSO010000060.1"/>
</dbReference>
<dbReference type="InterPro" id="IPR000873">
    <property type="entry name" value="AMP-dep_synth/lig_dom"/>
</dbReference>
<dbReference type="Gene3D" id="3.30.300.30">
    <property type="match status" value="1"/>
</dbReference>
<dbReference type="Proteomes" id="UP001609175">
    <property type="component" value="Unassembled WGS sequence"/>
</dbReference>
<dbReference type="SUPFAM" id="SSF56801">
    <property type="entry name" value="Acetyl-CoA synthetase-like"/>
    <property type="match status" value="1"/>
</dbReference>
<dbReference type="Pfam" id="PF00501">
    <property type="entry name" value="AMP-binding"/>
    <property type="match status" value="1"/>
</dbReference>
<dbReference type="PROSITE" id="PS00455">
    <property type="entry name" value="AMP_BINDING"/>
    <property type="match status" value="1"/>
</dbReference>
<accession>A0ABW7JQL4</accession>
<protein>
    <recommendedName>
        <fullName evidence="6">Acyl-CoA synthetase</fullName>
    </recommendedName>
</protein>
<keyword evidence="4" id="KW-0443">Lipid metabolism</keyword>
<dbReference type="PANTHER" id="PTHR43272:SF32">
    <property type="entry name" value="AMP-DEPENDENT SYNTHETASE_LIGASE DOMAIN-CONTAINING PROTEIN"/>
    <property type="match status" value="1"/>
</dbReference>
<dbReference type="PANTHER" id="PTHR43272">
    <property type="entry name" value="LONG-CHAIN-FATTY-ACID--COA LIGASE"/>
    <property type="match status" value="1"/>
</dbReference>
<proteinExistence type="inferred from homology"/>
<dbReference type="EMBL" id="JBIMSO010000060">
    <property type="protein sequence ID" value="MFH5210311.1"/>
    <property type="molecule type" value="Genomic_DNA"/>
</dbReference>
<organism evidence="8 9">
    <name type="scientific">Antrihabitans spumae</name>
    <dbReference type="NCBI Taxonomy" id="3373370"/>
    <lineage>
        <taxon>Bacteria</taxon>
        <taxon>Bacillati</taxon>
        <taxon>Actinomycetota</taxon>
        <taxon>Actinomycetes</taxon>
        <taxon>Mycobacteriales</taxon>
        <taxon>Nocardiaceae</taxon>
        <taxon>Antrihabitans</taxon>
    </lineage>
</organism>
<sequence length="569" mass="60297">MALALSATTLCEAFQITAARQPSHVALRTPGDAVSITWATYADRVRRIAAGLASLGVQRGDTVALMLVNRPEFHLVDTAVLHLGATPFSIYNSSAPEQIAHLFANAGNRIVVTEHAFLPVLRAAITGSSVTRTIVVDGLDSAAGAAMSLQQLESVGSKALSDNNFDFDAAWRAVQPSDLATLIYTSGTTGPPKGVELSHANLLAEVRAVADRIPLSSNGRTVSYLPSAHLADRWVAHYQASIGMGYTVTTIADPATVVTHLPDTRPTMWGGVPRVFEKIKAGLEAKGILDPASLTGPQRAAIVASLGLDECTSLWVGGAPVQDEVVRYFHALGLPLAEILGMSETSCLITANPPDAIKIGSCGTAMRGVELRLDDDGELLVRGPLVMVGYRGEPAKTRDAIDADGWFHSGDIATIDDDGYVSIVGRKKEIIINAAGKNMSPANIEAVLKSAHPLIGQAIVIGDRRPYNVALIVLDPDTSAAFARTHGIADVSTASLARDTIVGDSISAAVDAANERLSRVEQIKRFTVLDVDWQPDSDELTPTMKLKRKPIADKYSHLVEDLYAVAASV</sequence>
<keyword evidence="2" id="KW-0436">Ligase</keyword>
<dbReference type="InterPro" id="IPR045851">
    <property type="entry name" value="AMP-bd_C_sf"/>
</dbReference>
<comment type="catalytic activity">
    <reaction evidence="5">
        <text>a long-chain fatty acid + ATP + CoA = a long-chain fatty acyl-CoA + AMP + diphosphate</text>
        <dbReference type="Rhea" id="RHEA:15421"/>
        <dbReference type="ChEBI" id="CHEBI:30616"/>
        <dbReference type="ChEBI" id="CHEBI:33019"/>
        <dbReference type="ChEBI" id="CHEBI:57287"/>
        <dbReference type="ChEBI" id="CHEBI:57560"/>
        <dbReference type="ChEBI" id="CHEBI:83139"/>
        <dbReference type="ChEBI" id="CHEBI:456215"/>
        <dbReference type="EC" id="6.2.1.3"/>
    </reaction>
    <physiologicalReaction direction="left-to-right" evidence="5">
        <dbReference type="Rhea" id="RHEA:15422"/>
    </physiologicalReaction>
</comment>
<dbReference type="Gene3D" id="3.40.50.12780">
    <property type="entry name" value="N-terminal domain of ligase-like"/>
    <property type="match status" value="1"/>
</dbReference>
<dbReference type="InterPro" id="IPR042099">
    <property type="entry name" value="ANL_N_sf"/>
</dbReference>
<comment type="caution">
    <text evidence="8">The sequence shown here is derived from an EMBL/GenBank/DDBJ whole genome shotgun (WGS) entry which is preliminary data.</text>
</comment>
<dbReference type="Pfam" id="PF23562">
    <property type="entry name" value="AMP-binding_C_3"/>
    <property type="match status" value="1"/>
</dbReference>
<name>A0ABW7JQL4_9NOCA</name>
<dbReference type="InterPro" id="IPR020845">
    <property type="entry name" value="AMP-binding_CS"/>
</dbReference>
<evidence type="ECO:0000313" key="8">
    <source>
        <dbReference type="EMBL" id="MFH5210311.1"/>
    </source>
</evidence>
<evidence type="ECO:0000256" key="1">
    <source>
        <dbReference type="ARBA" id="ARBA00006432"/>
    </source>
</evidence>